<feature type="transmembrane region" description="Helical" evidence="6">
    <location>
        <begin position="6"/>
        <end position="28"/>
    </location>
</feature>
<reference evidence="7 8" key="1">
    <citation type="submission" date="2016-10" db="EMBL/GenBank/DDBJ databases">
        <title>Comparative genome analysis of multiple Pseudomonas spp. focuses on biocontrol and plant growth promoting traits.</title>
        <authorList>
            <person name="Tao X.-Y."/>
            <person name="Taylor C.G."/>
        </authorList>
    </citation>
    <scope>NUCLEOTIDE SEQUENCE [LARGE SCALE GENOMIC DNA]</scope>
    <source>
        <strain evidence="7 8">36B3</strain>
    </source>
</reference>
<evidence type="ECO:0000313" key="7">
    <source>
        <dbReference type="EMBL" id="RON99407.1"/>
    </source>
</evidence>
<evidence type="ECO:0000256" key="3">
    <source>
        <dbReference type="ARBA" id="ARBA00022692"/>
    </source>
</evidence>
<keyword evidence="3 6" id="KW-0812">Transmembrane</keyword>
<evidence type="ECO:0000256" key="2">
    <source>
        <dbReference type="ARBA" id="ARBA00008854"/>
    </source>
</evidence>
<proteinExistence type="inferred from homology"/>
<dbReference type="EMBL" id="MOCA01000006">
    <property type="protein sequence ID" value="RON99407.1"/>
    <property type="molecule type" value="Genomic_DNA"/>
</dbReference>
<comment type="caution">
    <text evidence="7">The sequence shown here is derived from an EMBL/GenBank/DDBJ whole genome shotgun (WGS) entry which is preliminary data.</text>
</comment>
<dbReference type="PANTHER" id="PTHR34478:SF1">
    <property type="entry name" value="PROTEIN LEMA"/>
    <property type="match status" value="1"/>
</dbReference>
<evidence type="ECO:0008006" key="9">
    <source>
        <dbReference type="Google" id="ProtNLM"/>
    </source>
</evidence>
<dbReference type="PANTHER" id="PTHR34478">
    <property type="entry name" value="PROTEIN LEMA"/>
    <property type="match status" value="1"/>
</dbReference>
<comment type="similarity">
    <text evidence="2">Belongs to the LemA family.</text>
</comment>
<protein>
    <recommendedName>
        <fullName evidence="9">LemA family protein</fullName>
    </recommendedName>
</protein>
<evidence type="ECO:0000256" key="1">
    <source>
        <dbReference type="ARBA" id="ARBA00004167"/>
    </source>
</evidence>
<organism evidence="7 8">
    <name type="scientific">Pseudomonas moraviensis</name>
    <dbReference type="NCBI Taxonomy" id="321662"/>
    <lineage>
        <taxon>Bacteria</taxon>
        <taxon>Pseudomonadati</taxon>
        <taxon>Pseudomonadota</taxon>
        <taxon>Gammaproteobacteria</taxon>
        <taxon>Pseudomonadales</taxon>
        <taxon>Pseudomonadaceae</taxon>
        <taxon>Pseudomonas</taxon>
    </lineage>
</organism>
<dbReference type="Proteomes" id="UP000284207">
    <property type="component" value="Unassembled WGS sequence"/>
</dbReference>
<comment type="subcellular location">
    <subcellularLocation>
        <location evidence="1">Membrane</location>
        <topology evidence="1">Single-pass membrane protein</topology>
    </subcellularLocation>
</comment>
<dbReference type="SUPFAM" id="SSF140478">
    <property type="entry name" value="LemA-like"/>
    <property type="match status" value="1"/>
</dbReference>
<keyword evidence="4 6" id="KW-1133">Transmembrane helix</keyword>
<name>A0A423NMA5_9PSED</name>
<evidence type="ECO:0000313" key="8">
    <source>
        <dbReference type="Proteomes" id="UP000284207"/>
    </source>
</evidence>
<evidence type="ECO:0000256" key="5">
    <source>
        <dbReference type="ARBA" id="ARBA00023136"/>
    </source>
</evidence>
<dbReference type="RefSeq" id="WP_123419412.1">
    <property type="nucleotide sequence ID" value="NZ_MOCA01000006.1"/>
</dbReference>
<accession>A0A423NMA5</accession>
<sequence>MDIALILVAVIAVVIVIVIVGFSIYNGIIGGHNRVQRAWSDVLVYERQKTKVLDQLQKVLGDFMVYEASLLEKITGLRSAINALPAGANGNALATVETASRELMGGLRIAFEAYPDLKASEAANNMMREIAEQQENVGAAITIYNRNVELFNNSIEMFPGSVVNGLFNKKTRVTPFSDTEASQGFSYTPNI</sequence>
<dbReference type="AlphaFoldDB" id="A0A423NMA5"/>
<dbReference type="InterPro" id="IPR007156">
    <property type="entry name" value="MamQ_LemA"/>
</dbReference>
<keyword evidence="5 6" id="KW-0472">Membrane</keyword>
<dbReference type="Pfam" id="PF04011">
    <property type="entry name" value="LemA"/>
    <property type="match status" value="1"/>
</dbReference>
<dbReference type="InterPro" id="IPR023353">
    <property type="entry name" value="LemA-like_dom_sf"/>
</dbReference>
<gene>
    <name evidence="7" type="ORF">BK674_18380</name>
</gene>
<dbReference type="GO" id="GO:0016020">
    <property type="term" value="C:membrane"/>
    <property type="evidence" value="ECO:0007669"/>
    <property type="project" value="UniProtKB-SubCell"/>
</dbReference>
<evidence type="ECO:0000256" key="6">
    <source>
        <dbReference type="SAM" id="Phobius"/>
    </source>
</evidence>
<evidence type="ECO:0000256" key="4">
    <source>
        <dbReference type="ARBA" id="ARBA00022989"/>
    </source>
</evidence>
<dbReference type="Gene3D" id="1.20.1440.20">
    <property type="entry name" value="LemA-like domain"/>
    <property type="match status" value="1"/>
</dbReference>